<reference evidence="2 3" key="1">
    <citation type="submission" date="2019-09" db="EMBL/GenBank/DDBJ databases">
        <title>Bird 10,000 Genomes (B10K) Project - Family phase.</title>
        <authorList>
            <person name="Zhang G."/>
        </authorList>
    </citation>
    <scope>NUCLEOTIDE SEQUENCE [LARGE SCALE GENOMIC DNA]</scope>
    <source>
        <strain evidence="2">B10K-DU-008-62</strain>
        <tissue evidence="2">Mixed tissue sample</tissue>
    </source>
</reference>
<feature type="domain" description="Dynamin N-terminal" evidence="1">
    <location>
        <begin position="44"/>
        <end position="260"/>
    </location>
</feature>
<accession>A0A7L0UN43</accession>
<proteinExistence type="predicted"/>
<dbReference type="InterPro" id="IPR045063">
    <property type="entry name" value="Dynamin_N"/>
</dbReference>
<dbReference type="Proteomes" id="UP000568556">
    <property type="component" value="Unassembled WGS sequence"/>
</dbReference>
<feature type="non-terminal residue" evidence="2">
    <location>
        <position position="649"/>
    </location>
</feature>
<dbReference type="PANTHER" id="PTHR47308:SF1">
    <property type="entry name" value="NUCLEAR GTPASE SLIP-GC"/>
    <property type="match status" value="1"/>
</dbReference>
<protein>
    <submittedName>
        <fullName evidence="2">SLIP GTPase</fullName>
    </submittedName>
</protein>
<organism evidence="2 3">
    <name type="scientific">Chordeiles acutipennis</name>
    <name type="common">Lesser nighthawk</name>
    <name type="synonym">Caprimulgus acutipennis</name>
    <dbReference type="NCBI Taxonomy" id="118183"/>
    <lineage>
        <taxon>Eukaryota</taxon>
        <taxon>Metazoa</taxon>
        <taxon>Chordata</taxon>
        <taxon>Craniata</taxon>
        <taxon>Vertebrata</taxon>
        <taxon>Euteleostomi</taxon>
        <taxon>Archelosauria</taxon>
        <taxon>Archosauria</taxon>
        <taxon>Dinosauria</taxon>
        <taxon>Saurischia</taxon>
        <taxon>Theropoda</taxon>
        <taxon>Coelurosauria</taxon>
        <taxon>Aves</taxon>
        <taxon>Neognathae</taxon>
        <taxon>Neoaves</taxon>
        <taxon>Strisores</taxon>
        <taxon>Caprimulgiformes</taxon>
        <taxon>Caprimulgidae</taxon>
        <taxon>Chordeilinae</taxon>
        <taxon>Chordeiles</taxon>
    </lineage>
</organism>
<name>A0A7L0UN43_CHOAC</name>
<dbReference type="PANTHER" id="PTHR47308">
    <property type="entry name" value="NUCLEAR GTPASE SLIP-GC"/>
    <property type="match status" value="1"/>
</dbReference>
<dbReference type="GO" id="GO:0003924">
    <property type="term" value="F:GTPase activity"/>
    <property type="evidence" value="ECO:0007669"/>
    <property type="project" value="TreeGrafter"/>
</dbReference>
<dbReference type="Pfam" id="PF00350">
    <property type="entry name" value="Dynamin_N"/>
    <property type="match status" value="1"/>
</dbReference>
<dbReference type="InterPro" id="IPR027417">
    <property type="entry name" value="P-loop_NTPase"/>
</dbReference>
<comment type="caution">
    <text evidence="2">The sequence shown here is derived from an EMBL/GenBank/DDBJ whole genome shotgun (WGS) entry which is preliminary data.</text>
</comment>
<evidence type="ECO:0000313" key="2">
    <source>
        <dbReference type="EMBL" id="NXL68474.1"/>
    </source>
</evidence>
<dbReference type="AlphaFoldDB" id="A0A7L0UN43"/>
<gene>
    <name evidence="2" type="primary">Nuggc</name>
    <name evidence="2" type="ORF">CHOACU_R04455</name>
</gene>
<evidence type="ECO:0000259" key="1">
    <source>
        <dbReference type="Pfam" id="PF00350"/>
    </source>
</evidence>
<dbReference type="OrthoDB" id="3598281at2759"/>
<dbReference type="CDD" id="cd00882">
    <property type="entry name" value="Ras_like_GTPase"/>
    <property type="match status" value="1"/>
</dbReference>
<dbReference type="SUPFAM" id="SSF52540">
    <property type="entry name" value="P-loop containing nucleoside triphosphate hydrolases"/>
    <property type="match status" value="1"/>
</dbReference>
<keyword evidence="3" id="KW-1185">Reference proteome</keyword>
<dbReference type="Gene3D" id="3.40.50.300">
    <property type="entry name" value="P-loop containing nucleotide triphosphate hydrolases"/>
    <property type="match status" value="2"/>
</dbReference>
<feature type="non-terminal residue" evidence="2">
    <location>
        <position position="1"/>
    </location>
</feature>
<sequence>QVLIQSLFCPTQNFLPPFFFLSISILRNRLTGLMPDILLDPIYIGLFGSTGAGKSTLLNAIIDKNFFLPVSGYKACTSCVVQVNTSHSKTYEAKIYLLTDEEWKDELKSLMPFMDPDEEENDSERNEAFLKISAIYGEKAENKSYEELCEMKPIIRIPDSRCIILKDKNEKDFSEKMSPYIWIQSIRSDTNAGTGEGDNRTRFWPLIKNVEVTIPRLQMVPESVVFVDIPGTGDFSSKRDAMWKENINKCSIIWVVNSIERIHGDKIHEKMLNEGMKAFQCGICRDISLVVTKSDQMNLKEYKRKKKKKKKSVNKHDAILERNEIVKQEKSKILKRNLAKKLPSDSEILHKDDLVYTVSAQEYWEGEMLSKEETEIPKLREYIQRFYIAQKRNKLMDYVEEASVIFSLIQSLRSNQNPQYQHAKEIHLKALIMKKIDELEADIEKCFLPIEQPLSEGVEQAKKLYKKSMDKILHDFRRWWDRLWCSGTELGQTNVLSSTLHSISPLSSLFPPIFSSSYPNRIQMGTRSTLKANFNIFRDAMLQQLQEDIMKDPVADIKDKLKFLQQETDFIIRETEKVVFQKKAEIYQSLTVSIQNNLLPYYEEAAKQRGAKLCKRIQTILSEGIKKESEEGMFERAQESMKKHFHDLK</sequence>
<evidence type="ECO:0000313" key="3">
    <source>
        <dbReference type="Proteomes" id="UP000568556"/>
    </source>
</evidence>
<dbReference type="EMBL" id="VXAQ01003524">
    <property type="protein sequence ID" value="NXL68474.1"/>
    <property type="molecule type" value="Genomic_DNA"/>
</dbReference>
<dbReference type="InterPro" id="IPR053082">
    <property type="entry name" value="Nuclear_GTPase_SLIP-GC"/>
</dbReference>